<evidence type="ECO:0000256" key="6">
    <source>
        <dbReference type="ARBA" id="ARBA00023136"/>
    </source>
</evidence>
<dbReference type="PANTHER" id="PTHR30026">
    <property type="entry name" value="OUTER MEMBRANE PROTEIN TOLC"/>
    <property type="match status" value="1"/>
</dbReference>
<evidence type="ECO:0000256" key="7">
    <source>
        <dbReference type="ARBA" id="ARBA00023237"/>
    </source>
</evidence>
<comment type="similarity">
    <text evidence="2">Belongs to the outer membrane factor (OMF) (TC 1.B.17) family.</text>
</comment>
<dbReference type="GO" id="GO:0015288">
    <property type="term" value="F:porin activity"/>
    <property type="evidence" value="ECO:0007669"/>
    <property type="project" value="TreeGrafter"/>
</dbReference>
<evidence type="ECO:0000256" key="5">
    <source>
        <dbReference type="ARBA" id="ARBA00022692"/>
    </source>
</evidence>
<comment type="subcellular location">
    <subcellularLocation>
        <location evidence="1">Cell outer membrane</location>
    </subcellularLocation>
</comment>
<dbReference type="InterPro" id="IPR003423">
    <property type="entry name" value="OMP_efflux"/>
</dbReference>
<keyword evidence="6" id="KW-0472">Membrane</keyword>
<dbReference type="InterPro" id="IPR051906">
    <property type="entry name" value="TolC-like"/>
</dbReference>
<protein>
    <submittedName>
        <fullName evidence="10">TolC family protein</fullName>
    </submittedName>
</protein>
<keyword evidence="5" id="KW-0812">Transmembrane</keyword>
<sequence length="430" mass="47772">MKKFLVVLLLISFQAKAQQRLTLEEAINIALKNSFDIQLAKNNVEANTILNNYGVAGGYPTVSATANDNEQITSLNQKLSNGTNTNKSGVAANNLTAGVTGSILLYNGMRVVTTKKRLEQLQQQSEQLLNVQIQNTIALVMTQYYDVVRQQSYLKTLNASIDAASQRLEIVKAQQSAGYANNADLFQSQLDLNTLQLSKQAQLVIIDQAKTDFLTSLNLKTDSTITINDTIITGKNILLDSVLNNLPASPEVIAAEQQININQLVEKEITAQRYPSLRLNTGFNYNRSQSAAGFTLLNQTYGPTFGLNLSIPIYNGSAYKRQQRVAEIDTKNAKIQKESLLKDNESNAVKKYQSYASALEQLETQKENYSLAQQLLDLVLKKFELRNATIVDVKNAQQTFENAGYLLVNLNFVAKSAEIELKRLSNRLDF</sequence>
<dbReference type="GO" id="GO:0015562">
    <property type="term" value="F:efflux transmembrane transporter activity"/>
    <property type="evidence" value="ECO:0007669"/>
    <property type="project" value="InterPro"/>
</dbReference>
<keyword evidence="9" id="KW-0732">Signal</keyword>
<keyword evidence="4" id="KW-1134">Transmembrane beta strand</keyword>
<evidence type="ECO:0000256" key="2">
    <source>
        <dbReference type="ARBA" id="ARBA00007613"/>
    </source>
</evidence>
<dbReference type="KEGG" id="pgin:FRZ67_12390"/>
<organism evidence="10 11">
    <name type="scientific">Panacibacter ginsenosidivorans</name>
    <dbReference type="NCBI Taxonomy" id="1813871"/>
    <lineage>
        <taxon>Bacteria</taxon>
        <taxon>Pseudomonadati</taxon>
        <taxon>Bacteroidota</taxon>
        <taxon>Chitinophagia</taxon>
        <taxon>Chitinophagales</taxon>
        <taxon>Chitinophagaceae</taxon>
        <taxon>Panacibacter</taxon>
    </lineage>
</organism>
<evidence type="ECO:0000313" key="11">
    <source>
        <dbReference type="Proteomes" id="UP000321533"/>
    </source>
</evidence>
<keyword evidence="11" id="KW-1185">Reference proteome</keyword>
<dbReference type="RefSeq" id="WP_147189869.1">
    <property type="nucleotide sequence ID" value="NZ_CP042435.1"/>
</dbReference>
<keyword evidence="7" id="KW-0998">Cell outer membrane</keyword>
<dbReference type="Gene3D" id="1.20.1600.10">
    <property type="entry name" value="Outer membrane efflux proteins (OEP)"/>
    <property type="match status" value="1"/>
</dbReference>
<evidence type="ECO:0000256" key="9">
    <source>
        <dbReference type="SAM" id="SignalP"/>
    </source>
</evidence>
<feature type="chain" id="PRO_5022763038" evidence="9">
    <location>
        <begin position="18"/>
        <end position="430"/>
    </location>
</feature>
<dbReference type="GO" id="GO:1990281">
    <property type="term" value="C:efflux pump complex"/>
    <property type="evidence" value="ECO:0007669"/>
    <property type="project" value="TreeGrafter"/>
</dbReference>
<evidence type="ECO:0000256" key="8">
    <source>
        <dbReference type="SAM" id="Coils"/>
    </source>
</evidence>
<dbReference type="EMBL" id="CP042435">
    <property type="protein sequence ID" value="QEC68062.1"/>
    <property type="molecule type" value="Genomic_DNA"/>
</dbReference>
<accession>A0A5B8V9Q2</accession>
<evidence type="ECO:0000313" key="10">
    <source>
        <dbReference type="EMBL" id="QEC68062.1"/>
    </source>
</evidence>
<dbReference type="Proteomes" id="UP000321533">
    <property type="component" value="Chromosome"/>
</dbReference>
<gene>
    <name evidence="10" type="ORF">FRZ67_12390</name>
</gene>
<dbReference type="OrthoDB" id="9771205at2"/>
<dbReference type="AlphaFoldDB" id="A0A5B8V9Q2"/>
<dbReference type="SUPFAM" id="SSF56954">
    <property type="entry name" value="Outer membrane efflux proteins (OEP)"/>
    <property type="match status" value="1"/>
</dbReference>
<dbReference type="PANTHER" id="PTHR30026:SF20">
    <property type="entry name" value="OUTER MEMBRANE PROTEIN TOLC"/>
    <property type="match status" value="1"/>
</dbReference>
<evidence type="ECO:0000256" key="3">
    <source>
        <dbReference type="ARBA" id="ARBA00022448"/>
    </source>
</evidence>
<keyword evidence="3" id="KW-0813">Transport</keyword>
<proteinExistence type="inferred from homology"/>
<dbReference type="GO" id="GO:0009279">
    <property type="term" value="C:cell outer membrane"/>
    <property type="evidence" value="ECO:0007669"/>
    <property type="project" value="UniProtKB-SubCell"/>
</dbReference>
<evidence type="ECO:0000256" key="1">
    <source>
        <dbReference type="ARBA" id="ARBA00004442"/>
    </source>
</evidence>
<reference evidence="10 11" key="1">
    <citation type="journal article" date="2016" name="Int. J. Syst. Evol. Microbiol.">
        <title>Panacibacter ginsenosidivorans gen. nov., sp. nov., with ginsenoside converting activity isolated from soil of a ginseng field.</title>
        <authorList>
            <person name="Siddiqi M.Z."/>
            <person name="Muhammad Shafi S."/>
            <person name="Choi K.D."/>
            <person name="Im W.T."/>
        </authorList>
    </citation>
    <scope>NUCLEOTIDE SEQUENCE [LARGE SCALE GENOMIC DNA]</scope>
    <source>
        <strain evidence="10 11">Gsoil1550</strain>
    </source>
</reference>
<evidence type="ECO:0000256" key="4">
    <source>
        <dbReference type="ARBA" id="ARBA00022452"/>
    </source>
</evidence>
<name>A0A5B8V9Q2_9BACT</name>
<feature type="signal peptide" evidence="9">
    <location>
        <begin position="1"/>
        <end position="17"/>
    </location>
</feature>
<keyword evidence="8" id="KW-0175">Coiled coil</keyword>
<feature type="coiled-coil region" evidence="8">
    <location>
        <begin position="111"/>
        <end position="174"/>
    </location>
</feature>
<dbReference type="Pfam" id="PF02321">
    <property type="entry name" value="OEP"/>
    <property type="match status" value="2"/>
</dbReference>